<accession>A0A0F6SJ75</accession>
<organism evidence="1 2">
    <name type="scientific">Pseudomonas phage DL52</name>
    <dbReference type="NCBI Taxonomy" id="1640975"/>
    <lineage>
        <taxon>Viruses</taxon>
        <taxon>Duplodnaviria</taxon>
        <taxon>Heunggongvirae</taxon>
        <taxon>Uroviricota</taxon>
        <taxon>Caudoviricetes</taxon>
        <taxon>Lindbergviridae</taxon>
        <taxon>Pbunavirus</taxon>
        <taxon>Pbunavirus PB1</taxon>
    </lineage>
</organism>
<protein>
    <submittedName>
        <fullName evidence="1">Uncharacterized protein</fullName>
    </submittedName>
</protein>
<proteinExistence type="predicted"/>
<sequence length="68" mass="7788">MSIELVYRTSDGTIFSSMCHAEEYEDRLEACRLLAEEIDRYGLHKEDAQALAMALVEKFTFTPIPEDS</sequence>
<name>A0A0F6SJ75_9CAUD</name>
<reference evidence="1 2" key="1">
    <citation type="journal article" date="2016" name="Microb. Biotechnol.">
        <title>A novel bacteriophage cocktail reduces and disperses Pseudomonas aeruginosa biofilms under static and flow conditions.</title>
        <authorList>
            <person name="Alves D.R."/>
            <person name="Perez-Esteban P."/>
            <person name="Kot W."/>
            <person name="Bean J.E."/>
            <person name="Arnot T."/>
            <person name="Hansen L.H."/>
            <person name="Enright M.C."/>
            <person name="Jenkins A.T."/>
        </authorList>
    </citation>
    <scope>NUCLEOTIDE SEQUENCE [LARGE SCALE GENOMIC DNA]</scope>
</reference>
<evidence type="ECO:0000313" key="1">
    <source>
        <dbReference type="EMBL" id="AKF13713.1"/>
    </source>
</evidence>
<dbReference type="Proteomes" id="UP000225419">
    <property type="component" value="Segment"/>
</dbReference>
<evidence type="ECO:0000313" key="2">
    <source>
        <dbReference type="Proteomes" id="UP000225419"/>
    </source>
</evidence>
<dbReference type="EMBL" id="KR054028">
    <property type="protein sequence ID" value="AKF13713.1"/>
    <property type="molecule type" value="Genomic_DNA"/>
</dbReference>